<keyword evidence="1 2" id="KW-0732">Signal</keyword>
<name>A0A6J4S0Q2_9ACTN</name>
<dbReference type="AlphaFoldDB" id="A0A6J4S0Q2"/>
<evidence type="ECO:0000259" key="4">
    <source>
        <dbReference type="SMART" id="SM00079"/>
    </source>
</evidence>
<dbReference type="InterPro" id="IPR001320">
    <property type="entry name" value="Iontro_rcpt_C"/>
</dbReference>
<protein>
    <recommendedName>
        <fullName evidence="6">ABC transporter, substrate-binding protein (Cluster 3, basic aa/glutamine/opines)</fullName>
    </recommendedName>
</protein>
<feature type="chain" id="PRO_5038796908" description="ABC transporter, substrate-binding protein (Cluster 3, basic aa/glutamine/opines)" evidence="2">
    <location>
        <begin position="22"/>
        <end position="287"/>
    </location>
</feature>
<feature type="domain" description="Ionotropic glutamate receptor C-terminal" evidence="4">
    <location>
        <begin position="49"/>
        <end position="268"/>
    </location>
</feature>
<evidence type="ECO:0000256" key="1">
    <source>
        <dbReference type="ARBA" id="ARBA00022729"/>
    </source>
</evidence>
<proteinExistence type="predicted"/>
<dbReference type="EMBL" id="CADCVP010000104">
    <property type="protein sequence ID" value="CAA9482314.1"/>
    <property type="molecule type" value="Genomic_DNA"/>
</dbReference>
<feature type="signal peptide" evidence="2">
    <location>
        <begin position="1"/>
        <end position="21"/>
    </location>
</feature>
<dbReference type="PANTHER" id="PTHR35936:SF38">
    <property type="entry name" value="GLUTAMINE-BINDING PERIPLASMIC PROTEIN"/>
    <property type="match status" value="1"/>
</dbReference>
<reference evidence="5" key="1">
    <citation type="submission" date="2020-02" db="EMBL/GenBank/DDBJ databases">
        <authorList>
            <person name="Meier V. D."/>
        </authorList>
    </citation>
    <scope>NUCLEOTIDE SEQUENCE</scope>
    <source>
        <strain evidence="5">AVDCRST_MAG69</strain>
    </source>
</reference>
<organism evidence="5">
    <name type="scientific">uncultured Solirubrobacteraceae bacterium</name>
    <dbReference type="NCBI Taxonomy" id="1162706"/>
    <lineage>
        <taxon>Bacteria</taxon>
        <taxon>Bacillati</taxon>
        <taxon>Actinomycetota</taxon>
        <taxon>Thermoleophilia</taxon>
        <taxon>Solirubrobacterales</taxon>
        <taxon>Solirubrobacteraceae</taxon>
        <taxon>environmental samples</taxon>
    </lineage>
</organism>
<feature type="domain" description="Solute-binding protein family 3/N-terminal" evidence="3">
    <location>
        <begin position="49"/>
        <end position="270"/>
    </location>
</feature>
<dbReference type="SMART" id="SM00079">
    <property type="entry name" value="PBPe"/>
    <property type="match status" value="1"/>
</dbReference>
<accession>A0A6J4S0Q2</accession>
<evidence type="ECO:0000313" key="5">
    <source>
        <dbReference type="EMBL" id="CAA9482314.1"/>
    </source>
</evidence>
<evidence type="ECO:0008006" key="6">
    <source>
        <dbReference type="Google" id="ProtNLM"/>
    </source>
</evidence>
<dbReference type="PANTHER" id="PTHR35936">
    <property type="entry name" value="MEMBRANE-BOUND LYTIC MUREIN TRANSGLYCOSYLASE F"/>
    <property type="match status" value="1"/>
</dbReference>
<sequence length="287" mass="30631">MSRTAALLTALLTLGLSLLVAGCGGDDAADDAATPAGGETEVTTVAPGRLTIGSDIPFPPFEFREDGKLTGFDVRLAEELAKRLGLEPRWVDTSFDTIFTSLASGQFDMVASATTITEERKRQVSFTEPYYAAQQALTISTAETPDVRTVEDLEPGSVVAVQRGTTGETWARENLPEGVEARSFAEGPDTYTALEAGNVAAVLFDEPSAITEVDQRQGLEIVQVIDTGERYGFPVDPRNEELLTALNEALAEVKDDGTYQRIYEEFEALPDGGNIVEAGDGASTEAP</sequence>
<dbReference type="GO" id="GO:0016020">
    <property type="term" value="C:membrane"/>
    <property type="evidence" value="ECO:0007669"/>
    <property type="project" value="InterPro"/>
</dbReference>
<dbReference type="PROSITE" id="PS51257">
    <property type="entry name" value="PROKAR_LIPOPROTEIN"/>
    <property type="match status" value="1"/>
</dbReference>
<dbReference type="InterPro" id="IPR001638">
    <property type="entry name" value="Solute-binding_3/MltF_N"/>
</dbReference>
<dbReference type="CDD" id="cd13530">
    <property type="entry name" value="PBP2_peptides_like"/>
    <property type="match status" value="1"/>
</dbReference>
<dbReference type="GO" id="GO:0015276">
    <property type="term" value="F:ligand-gated monoatomic ion channel activity"/>
    <property type="evidence" value="ECO:0007669"/>
    <property type="project" value="InterPro"/>
</dbReference>
<dbReference type="SMART" id="SM00062">
    <property type="entry name" value="PBPb"/>
    <property type="match status" value="1"/>
</dbReference>
<dbReference type="Gene3D" id="3.40.190.10">
    <property type="entry name" value="Periplasmic binding protein-like II"/>
    <property type="match status" value="2"/>
</dbReference>
<gene>
    <name evidence="5" type="ORF">AVDCRST_MAG69-853</name>
</gene>
<dbReference type="Pfam" id="PF00497">
    <property type="entry name" value="SBP_bac_3"/>
    <property type="match status" value="1"/>
</dbReference>
<dbReference type="SUPFAM" id="SSF53850">
    <property type="entry name" value="Periplasmic binding protein-like II"/>
    <property type="match status" value="1"/>
</dbReference>
<evidence type="ECO:0000256" key="2">
    <source>
        <dbReference type="SAM" id="SignalP"/>
    </source>
</evidence>
<evidence type="ECO:0000259" key="3">
    <source>
        <dbReference type="SMART" id="SM00062"/>
    </source>
</evidence>